<organism evidence="1 2">
    <name type="scientific">Anabaena sphaerica FACHB-251</name>
    <dbReference type="NCBI Taxonomy" id="2692883"/>
    <lineage>
        <taxon>Bacteria</taxon>
        <taxon>Bacillati</taxon>
        <taxon>Cyanobacteriota</taxon>
        <taxon>Cyanophyceae</taxon>
        <taxon>Nostocales</taxon>
        <taxon>Nostocaceae</taxon>
        <taxon>Anabaena</taxon>
    </lineage>
</organism>
<gene>
    <name evidence="1" type="ORF">H6G06_25880</name>
</gene>
<dbReference type="EMBL" id="JACJQU010000031">
    <property type="protein sequence ID" value="MBD2296816.1"/>
    <property type="molecule type" value="Genomic_DNA"/>
</dbReference>
<evidence type="ECO:0000313" key="1">
    <source>
        <dbReference type="EMBL" id="MBD2296816.1"/>
    </source>
</evidence>
<keyword evidence="2" id="KW-1185">Reference proteome</keyword>
<protein>
    <submittedName>
        <fullName evidence="1">Uncharacterized protein</fullName>
    </submittedName>
</protein>
<evidence type="ECO:0000313" key="2">
    <source>
        <dbReference type="Proteomes" id="UP000662185"/>
    </source>
</evidence>
<reference evidence="2" key="1">
    <citation type="journal article" date="2020" name="ISME J.">
        <title>Comparative genomics reveals insights into cyanobacterial evolution and habitat adaptation.</title>
        <authorList>
            <person name="Chen M.Y."/>
            <person name="Teng W.K."/>
            <person name="Zhao L."/>
            <person name="Hu C.X."/>
            <person name="Zhou Y.K."/>
            <person name="Han B.P."/>
            <person name="Song L.R."/>
            <person name="Shu W.S."/>
        </authorList>
    </citation>
    <scope>NUCLEOTIDE SEQUENCE [LARGE SCALE GENOMIC DNA]</scope>
    <source>
        <strain evidence="2">FACHB-251</strain>
    </source>
</reference>
<sequence length="63" mass="7252">MQNKKAIAFSFVGVRSLHFSGKNEPIFDYLFISFLVRDWECHHRGAASLSLKAEPYIGLVFDF</sequence>
<dbReference type="Proteomes" id="UP000662185">
    <property type="component" value="Unassembled WGS sequence"/>
</dbReference>
<comment type="caution">
    <text evidence="1">The sequence shown here is derived from an EMBL/GenBank/DDBJ whole genome shotgun (WGS) entry which is preliminary data.</text>
</comment>
<name>A0A926WNP8_9NOST</name>
<accession>A0A926WNP8</accession>
<proteinExistence type="predicted"/>
<dbReference type="AlphaFoldDB" id="A0A926WNP8"/>
<dbReference type="RefSeq" id="WP_190564934.1">
    <property type="nucleotide sequence ID" value="NZ_JACJQU010000031.1"/>
</dbReference>